<name>A0A0M6WKE7_9FIRM</name>
<gene>
    <name evidence="1" type="ORF">M72_28561</name>
</gene>
<dbReference type="InterPro" id="IPR009229">
    <property type="entry name" value="AgrD"/>
</dbReference>
<keyword evidence="2" id="KW-1185">Reference proteome</keyword>
<evidence type="ECO:0000313" key="2">
    <source>
        <dbReference type="Proteomes" id="UP000049979"/>
    </source>
</evidence>
<organism evidence="1 2">
    <name type="scientific">Roseburia faecis</name>
    <dbReference type="NCBI Taxonomy" id="301302"/>
    <lineage>
        <taxon>Bacteria</taxon>
        <taxon>Bacillati</taxon>
        <taxon>Bacillota</taxon>
        <taxon>Clostridia</taxon>
        <taxon>Lachnospirales</taxon>
        <taxon>Lachnospiraceae</taxon>
        <taxon>Roseburia</taxon>
    </lineage>
</organism>
<protein>
    <recommendedName>
        <fullName evidence="3">Cyclic lactone autoinducer peptide</fullName>
    </recommendedName>
</protein>
<dbReference type="OrthoDB" id="1771234at2"/>
<sequence>MKKQIKESMAKGVKTALDMVLRTEANSTSCCLLYQPKAPEGLRKYRRM</sequence>
<dbReference type="NCBIfam" id="TIGR04223">
    <property type="entry name" value="quorum_AgrD"/>
    <property type="match status" value="1"/>
</dbReference>
<accession>A0A0M6WKE7</accession>
<dbReference type="EMBL" id="CVRR01000017">
    <property type="protein sequence ID" value="CRL37423.1"/>
    <property type="molecule type" value="Genomic_DNA"/>
</dbReference>
<evidence type="ECO:0000313" key="1">
    <source>
        <dbReference type="EMBL" id="CRL37423.1"/>
    </source>
</evidence>
<dbReference type="AlphaFoldDB" id="A0A0M6WKE7"/>
<dbReference type="Proteomes" id="UP000049979">
    <property type="component" value="Unassembled WGS sequence"/>
</dbReference>
<dbReference type="RefSeq" id="WP_055067705.1">
    <property type="nucleotide sequence ID" value="NZ_CP173697.1"/>
</dbReference>
<proteinExistence type="predicted"/>
<reference evidence="2" key="1">
    <citation type="submission" date="2015-05" db="EMBL/GenBank/DDBJ databases">
        <authorList>
            <consortium name="Pathogen Informatics"/>
        </authorList>
    </citation>
    <scope>NUCLEOTIDE SEQUENCE [LARGE SCALE GENOMIC DNA]</scope>
    <source>
        <strain evidence="2">M72</strain>
    </source>
</reference>
<evidence type="ECO:0008006" key="3">
    <source>
        <dbReference type="Google" id="ProtNLM"/>
    </source>
</evidence>